<dbReference type="InterPro" id="IPR036397">
    <property type="entry name" value="RNaseH_sf"/>
</dbReference>
<dbReference type="Pfam" id="PF13456">
    <property type="entry name" value="RVT_3"/>
    <property type="match status" value="1"/>
</dbReference>
<dbReference type="GO" id="GO:0003676">
    <property type="term" value="F:nucleic acid binding"/>
    <property type="evidence" value="ECO:0007669"/>
    <property type="project" value="InterPro"/>
</dbReference>
<dbReference type="InterPro" id="IPR052929">
    <property type="entry name" value="RNase_H-like_EbsB-rel"/>
</dbReference>
<dbReference type="AlphaFoldDB" id="A0AAD8RTD2"/>
<evidence type="ECO:0000313" key="3">
    <source>
        <dbReference type="Proteomes" id="UP001231189"/>
    </source>
</evidence>
<dbReference type="InterPro" id="IPR002156">
    <property type="entry name" value="RNaseH_domain"/>
</dbReference>
<feature type="domain" description="RNase H type-1" evidence="1">
    <location>
        <begin position="89"/>
        <end position="204"/>
    </location>
</feature>
<comment type="caution">
    <text evidence="2">The sequence shown here is derived from an EMBL/GenBank/DDBJ whole genome shotgun (WGS) entry which is preliminary data.</text>
</comment>
<reference evidence="2" key="1">
    <citation type="submission" date="2023-07" db="EMBL/GenBank/DDBJ databases">
        <title>A chromosome-level genome assembly of Lolium multiflorum.</title>
        <authorList>
            <person name="Chen Y."/>
            <person name="Copetti D."/>
            <person name="Kolliker R."/>
            <person name="Studer B."/>
        </authorList>
    </citation>
    <scope>NUCLEOTIDE SEQUENCE</scope>
    <source>
        <strain evidence="2">02402/16</strain>
        <tissue evidence="2">Leaf</tissue>
    </source>
</reference>
<dbReference type="InterPro" id="IPR012337">
    <property type="entry name" value="RNaseH-like_sf"/>
</dbReference>
<dbReference type="GO" id="GO:0004523">
    <property type="term" value="F:RNA-DNA hybrid ribonuclease activity"/>
    <property type="evidence" value="ECO:0007669"/>
    <property type="project" value="InterPro"/>
</dbReference>
<dbReference type="PANTHER" id="PTHR47074">
    <property type="entry name" value="BNAC02G40300D PROTEIN"/>
    <property type="match status" value="1"/>
</dbReference>
<accession>A0AAD8RTD2</accession>
<name>A0AAD8RTD2_LOLMU</name>
<evidence type="ECO:0000313" key="2">
    <source>
        <dbReference type="EMBL" id="KAK1630805.1"/>
    </source>
</evidence>
<gene>
    <name evidence="2" type="ORF">QYE76_005120</name>
</gene>
<dbReference type="Gene3D" id="3.30.420.10">
    <property type="entry name" value="Ribonuclease H-like superfamily/Ribonuclease H"/>
    <property type="match status" value="1"/>
</dbReference>
<dbReference type="PANTHER" id="PTHR47074:SF11">
    <property type="entry name" value="REVERSE TRANSCRIPTASE-LIKE PROTEIN"/>
    <property type="match status" value="1"/>
</dbReference>
<evidence type="ECO:0000259" key="1">
    <source>
        <dbReference type="Pfam" id="PF13456"/>
    </source>
</evidence>
<dbReference type="EMBL" id="JAUUTY010000005">
    <property type="protein sequence ID" value="KAK1630805.1"/>
    <property type="molecule type" value="Genomic_DNA"/>
</dbReference>
<proteinExistence type="predicted"/>
<dbReference type="InterPro" id="IPR044730">
    <property type="entry name" value="RNase_H-like_dom_plant"/>
</dbReference>
<organism evidence="2 3">
    <name type="scientific">Lolium multiflorum</name>
    <name type="common">Italian ryegrass</name>
    <name type="synonym">Lolium perenne subsp. multiflorum</name>
    <dbReference type="NCBI Taxonomy" id="4521"/>
    <lineage>
        <taxon>Eukaryota</taxon>
        <taxon>Viridiplantae</taxon>
        <taxon>Streptophyta</taxon>
        <taxon>Embryophyta</taxon>
        <taxon>Tracheophyta</taxon>
        <taxon>Spermatophyta</taxon>
        <taxon>Magnoliopsida</taxon>
        <taxon>Liliopsida</taxon>
        <taxon>Poales</taxon>
        <taxon>Poaceae</taxon>
        <taxon>BOP clade</taxon>
        <taxon>Pooideae</taxon>
        <taxon>Poodae</taxon>
        <taxon>Poeae</taxon>
        <taxon>Poeae Chloroplast Group 2 (Poeae type)</taxon>
        <taxon>Loliodinae</taxon>
        <taxon>Loliinae</taxon>
        <taxon>Lolium</taxon>
    </lineage>
</organism>
<sequence>MDRGMRPNLGWEKIWNVSVPTKVKNISDVAAWYICWQLREAVKGERVAPAATSAFSIHALTENYGASNPKALPREDRCPKPLPGQYKLNVDACFFPSGQGAAVAIIRNHTGEAVVGGACPLSNIIDASTAEAMALRFGLQIIDENGCSPSTIESDSLEPINSCNGVNDMWSPYTAILADCFQLAHRIGNISFKHCPRNANKAGITLLGLVMIQIL</sequence>
<dbReference type="Proteomes" id="UP001231189">
    <property type="component" value="Unassembled WGS sequence"/>
</dbReference>
<keyword evidence="3" id="KW-1185">Reference proteome</keyword>
<protein>
    <recommendedName>
        <fullName evidence="1">RNase H type-1 domain-containing protein</fullName>
    </recommendedName>
</protein>
<dbReference type="SUPFAM" id="SSF53098">
    <property type="entry name" value="Ribonuclease H-like"/>
    <property type="match status" value="1"/>
</dbReference>
<dbReference type="CDD" id="cd06222">
    <property type="entry name" value="RNase_H_like"/>
    <property type="match status" value="1"/>
</dbReference>